<dbReference type="OrthoDB" id="5089392at2759"/>
<dbReference type="AlphaFoldDB" id="G9MQ70"/>
<keyword evidence="1" id="KW-0732">Signal</keyword>
<dbReference type="eggNOG" id="ENOG502REIJ">
    <property type="taxonomic scope" value="Eukaryota"/>
</dbReference>
<dbReference type="InParanoid" id="G9MQ70"/>
<reference evidence="2 3" key="1">
    <citation type="journal article" date="2011" name="Genome Biol.">
        <title>Comparative genome sequence analysis underscores mycoparasitism as the ancestral life style of Trichoderma.</title>
        <authorList>
            <person name="Kubicek C.P."/>
            <person name="Herrera-Estrella A."/>
            <person name="Seidl-Seiboth V."/>
            <person name="Martinez D.A."/>
            <person name="Druzhinina I.S."/>
            <person name="Thon M."/>
            <person name="Zeilinger S."/>
            <person name="Casas-Flores S."/>
            <person name="Horwitz B.A."/>
            <person name="Mukherjee P.K."/>
            <person name="Mukherjee M."/>
            <person name="Kredics L."/>
            <person name="Alcaraz L.D."/>
            <person name="Aerts A."/>
            <person name="Antal Z."/>
            <person name="Atanasova L."/>
            <person name="Cervantes-Badillo M.G."/>
            <person name="Challacombe J."/>
            <person name="Chertkov O."/>
            <person name="McCluskey K."/>
            <person name="Coulpier F."/>
            <person name="Deshpande N."/>
            <person name="von Doehren H."/>
            <person name="Ebbole D.J."/>
            <person name="Esquivel-Naranjo E.U."/>
            <person name="Fekete E."/>
            <person name="Flipphi M."/>
            <person name="Glaser F."/>
            <person name="Gomez-Rodriguez E.Y."/>
            <person name="Gruber S."/>
            <person name="Han C."/>
            <person name="Henrissat B."/>
            <person name="Hermosa R."/>
            <person name="Hernandez-Onate M."/>
            <person name="Karaffa L."/>
            <person name="Kosti I."/>
            <person name="Le Crom S."/>
            <person name="Lindquist E."/>
            <person name="Lucas S."/>
            <person name="Luebeck M."/>
            <person name="Luebeck P.S."/>
            <person name="Margeot A."/>
            <person name="Metz B."/>
            <person name="Misra M."/>
            <person name="Nevalainen H."/>
            <person name="Omann M."/>
            <person name="Packer N."/>
            <person name="Perrone G."/>
            <person name="Uresti-Rivera E.E."/>
            <person name="Salamov A."/>
            <person name="Schmoll M."/>
            <person name="Seiboth B."/>
            <person name="Shapiro H."/>
            <person name="Sukno S."/>
            <person name="Tamayo-Ramos J.A."/>
            <person name="Tisch D."/>
            <person name="Wiest A."/>
            <person name="Wilkinson H.H."/>
            <person name="Zhang M."/>
            <person name="Coutinho P.M."/>
            <person name="Kenerley C.M."/>
            <person name="Monte E."/>
            <person name="Baker S.E."/>
            <person name="Grigoriev I.V."/>
        </authorList>
    </citation>
    <scope>NUCLEOTIDE SEQUENCE [LARGE SCALE GENOMIC DNA]</scope>
    <source>
        <strain evidence="3">Gv29-8 / FGSC 10586</strain>
    </source>
</reference>
<evidence type="ECO:0000313" key="3">
    <source>
        <dbReference type="Proteomes" id="UP000007115"/>
    </source>
</evidence>
<dbReference type="Proteomes" id="UP000007115">
    <property type="component" value="Unassembled WGS sequence"/>
</dbReference>
<sequence length="176" mass="18816">MQFKCLALVAAALSIHQAQAALTAKDVVDSLSNITALSADTSDLVKGLNTENVVAGGLKALQSFRQIVRDAANETATITSASDSPPFVEDDQKDICETFTGFVKAQQDLLQSLVDQKGLLFPIPISMPLASVLRFLESSVDKLLSQIIQLVPTCADDSKKELDGLDAAFNETLKAY</sequence>
<name>G9MQ70_HYPVG</name>
<feature type="non-terminal residue" evidence="2">
    <location>
        <position position="176"/>
    </location>
</feature>
<dbReference type="HOGENOM" id="CLU_092498_1_0_1"/>
<keyword evidence="3" id="KW-1185">Reference proteome</keyword>
<evidence type="ECO:0000256" key="1">
    <source>
        <dbReference type="SAM" id="SignalP"/>
    </source>
</evidence>
<feature type="chain" id="PRO_5003523780" evidence="1">
    <location>
        <begin position="21"/>
        <end position="176"/>
    </location>
</feature>
<dbReference type="VEuPathDB" id="FungiDB:TRIVIDRAFT_131328"/>
<dbReference type="EMBL" id="ABDF02000005">
    <property type="protein sequence ID" value="EHK24017.1"/>
    <property type="molecule type" value="Genomic_DNA"/>
</dbReference>
<dbReference type="RefSeq" id="XP_013958217.1">
    <property type="nucleotide sequence ID" value="XM_014102742.1"/>
</dbReference>
<accession>G9MQ70</accession>
<organism evidence="2 3">
    <name type="scientific">Hypocrea virens (strain Gv29-8 / FGSC 10586)</name>
    <name type="common">Gliocladium virens</name>
    <name type="synonym">Trichoderma virens</name>
    <dbReference type="NCBI Taxonomy" id="413071"/>
    <lineage>
        <taxon>Eukaryota</taxon>
        <taxon>Fungi</taxon>
        <taxon>Dikarya</taxon>
        <taxon>Ascomycota</taxon>
        <taxon>Pezizomycotina</taxon>
        <taxon>Sordariomycetes</taxon>
        <taxon>Hypocreomycetidae</taxon>
        <taxon>Hypocreales</taxon>
        <taxon>Hypocreaceae</taxon>
        <taxon>Trichoderma</taxon>
    </lineage>
</organism>
<proteinExistence type="predicted"/>
<dbReference type="GeneID" id="25787524"/>
<gene>
    <name evidence="2" type="ORF">TRIVIDRAFT_131328</name>
</gene>
<dbReference type="OMA" id="QKDICET"/>
<protein>
    <submittedName>
        <fullName evidence="2">Uncharacterized protein</fullName>
    </submittedName>
</protein>
<feature type="signal peptide" evidence="1">
    <location>
        <begin position="1"/>
        <end position="20"/>
    </location>
</feature>
<evidence type="ECO:0000313" key="2">
    <source>
        <dbReference type="EMBL" id="EHK24017.1"/>
    </source>
</evidence>
<comment type="caution">
    <text evidence="2">The sequence shown here is derived from an EMBL/GenBank/DDBJ whole genome shotgun (WGS) entry which is preliminary data.</text>
</comment>